<accession>A0A9Q8WC33</accession>
<dbReference type="AlphaFoldDB" id="A0A9Q8WC33"/>
<organism evidence="2 3">
    <name type="scientific">Colletotrichum lupini</name>
    <dbReference type="NCBI Taxonomy" id="145971"/>
    <lineage>
        <taxon>Eukaryota</taxon>
        <taxon>Fungi</taxon>
        <taxon>Dikarya</taxon>
        <taxon>Ascomycota</taxon>
        <taxon>Pezizomycotina</taxon>
        <taxon>Sordariomycetes</taxon>
        <taxon>Hypocreomycetidae</taxon>
        <taxon>Glomerellales</taxon>
        <taxon>Glomerellaceae</taxon>
        <taxon>Colletotrichum</taxon>
        <taxon>Colletotrichum acutatum species complex</taxon>
    </lineage>
</organism>
<feature type="region of interest" description="Disordered" evidence="1">
    <location>
        <begin position="91"/>
        <end position="113"/>
    </location>
</feature>
<sequence>MKLARSPRPVLPLDHDVLIAPSFLESTKQNLFFSFSASSKRHLSPKQQREIVQSYNISLSSTSLTYDNSPYPHQHHHPSLFTSKETVTSIHTPRAHPSPQKMKTKRANAARGPSEILSDAPEITRQERIVITRLLGGRQSFHVNPLTDKEMAVLKRVVPRLIKASKDPRMPNADSFFDRNFETYLFIFDDALRVVMQLKKWYGPVVGRGLDSLLACFGYYP</sequence>
<dbReference type="GeneID" id="73337767"/>
<name>A0A9Q8WC33_9PEZI</name>
<evidence type="ECO:0000313" key="2">
    <source>
        <dbReference type="EMBL" id="UQC78263.1"/>
    </source>
</evidence>
<dbReference type="Proteomes" id="UP000830671">
    <property type="component" value="Chromosome 2"/>
</dbReference>
<protein>
    <submittedName>
        <fullName evidence="2">Uncharacterized protein</fullName>
    </submittedName>
</protein>
<dbReference type="RefSeq" id="XP_049139900.1">
    <property type="nucleotide sequence ID" value="XM_049282757.1"/>
</dbReference>
<dbReference type="KEGG" id="clup:CLUP02_03740"/>
<evidence type="ECO:0000256" key="1">
    <source>
        <dbReference type="SAM" id="MobiDB-lite"/>
    </source>
</evidence>
<proteinExistence type="predicted"/>
<reference evidence="2" key="1">
    <citation type="journal article" date="2021" name="Mol. Plant Microbe Interact.">
        <title>Complete Genome Sequence of the Plant-Pathogenic Fungus Colletotrichum lupini.</title>
        <authorList>
            <person name="Baroncelli R."/>
            <person name="Pensec F."/>
            <person name="Da Lio D."/>
            <person name="Boufleur T."/>
            <person name="Vicente I."/>
            <person name="Sarrocco S."/>
            <person name="Picot A."/>
            <person name="Baraldi E."/>
            <person name="Sukno S."/>
            <person name="Thon M."/>
            <person name="Le Floch G."/>
        </authorList>
    </citation>
    <scope>NUCLEOTIDE SEQUENCE</scope>
    <source>
        <strain evidence="2">IMI 504893</strain>
    </source>
</reference>
<dbReference type="EMBL" id="CP019474">
    <property type="protein sequence ID" value="UQC78263.1"/>
    <property type="molecule type" value="Genomic_DNA"/>
</dbReference>
<evidence type="ECO:0000313" key="3">
    <source>
        <dbReference type="Proteomes" id="UP000830671"/>
    </source>
</evidence>
<keyword evidence="3" id="KW-1185">Reference proteome</keyword>
<gene>
    <name evidence="2" type="ORF">CLUP02_03740</name>
</gene>